<dbReference type="AlphaFoldDB" id="A0A1F5NKT6"/>
<dbReference type="Gene3D" id="3.90.79.10">
    <property type="entry name" value="Nucleoside Triphosphate Pyrophosphohydrolase"/>
    <property type="match status" value="1"/>
</dbReference>
<evidence type="ECO:0000259" key="1">
    <source>
        <dbReference type="PROSITE" id="PS51462"/>
    </source>
</evidence>
<dbReference type="EMBL" id="MFEK01000014">
    <property type="protein sequence ID" value="OGE78144.1"/>
    <property type="molecule type" value="Genomic_DNA"/>
</dbReference>
<comment type="caution">
    <text evidence="2">The sequence shown here is derived from an EMBL/GenBank/DDBJ whole genome shotgun (WGS) entry which is preliminary data.</text>
</comment>
<dbReference type="InterPro" id="IPR015797">
    <property type="entry name" value="NUDIX_hydrolase-like_dom_sf"/>
</dbReference>
<reference evidence="2 3" key="1">
    <citation type="journal article" date="2016" name="Nat. Commun.">
        <title>Thousands of microbial genomes shed light on interconnected biogeochemical processes in an aquifer system.</title>
        <authorList>
            <person name="Anantharaman K."/>
            <person name="Brown C.T."/>
            <person name="Hug L.A."/>
            <person name="Sharon I."/>
            <person name="Castelle C.J."/>
            <person name="Probst A.J."/>
            <person name="Thomas B.C."/>
            <person name="Singh A."/>
            <person name="Wilkins M.J."/>
            <person name="Karaoz U."/>
            <person name="Brodie E.L."/>
            <person name="Williams K.H."/>
            <person name="Hubbard S.S."/>
            <person name="Banfield J.F."/>
        </authorList>
    </citation>
    <scope>NUCLEOTIDE SEQUENCE [LARGE SCALE GENOMIC DNA]</scope>
</reference>
<proteinExistence type="predicted"/>
<dbReference type="PROSITE" id="PS51462">
    <property type="entry name" value="NUDIX"/>
    <property type="match status" value="1"/>
</dbReference>
<dbReference type="CDD" id="cd02883">
    <property type="entry name" value="NUDIX_Hydrolase"/>
    <property type="match status" value="1"/>
</dbReference>
<dbReference type="STRING" id="1817824.A2751_03205"/>
<accession>A0A1F5NKT6</accession>
<gene>
    <name evidence="2" type="ORF">A2751_03205</name>
</gene>
<name>A0A1F5NKT6_9BACT</name>
<sequence>MSKHKRLENLARELTGIARPKQDVPQLIFDALTTFMPMVAVEIVVVNRRGEMLLIWREDRYWHGWHFPGGLLRFGESFEERLQKTAQHELGVKIKSHRFLMPKNYGRHERGHDVSLIYVCELAGPPKHGKFFKTMPREIITVHKSLWQEVRKNISKK</sequence>
<dbReference type="PANTHER" id="PTHR43736">
    <property type="entry name" value="ADP-RIBOSE PYROPHOSPHATASE"/>
    <property type="match status" value="1"/>
</dbReference>
<dbReference type="InterPro" id="IPR000086">
    <property type="entry name" value="NUDIX_hydrolase_dom"/>
</dbReference>
<organism evidence="2 3">
    <name type="scientific">Candidatus Doudnabacteria bacterium RIFCSPHIGHO2_01_FULL_46_14</name>
    <dbReference type="NCBI Taxonomy" id="1817824"/>
    <lineage>
        <taxon>Bacteria</taxon>
        <taxon>Candidatus Doudnaibacteriota</taxon>
    </lineage>
</organism>
<dbReference type="Pfam" id="PF00293">
    <property type="entry name" value="NUDIX"/>
    <property type="match status" value="1"/>
</dbReference>
<evidence type="ECO:0000313" key="2">
    <source>
        <dbReference type="EMBL" id="OGE78144.1"/>
    </source>
</evidence>
<dbReference type="Proteomes" id="UP000176864">
    <property type="component" value="Unassembled WGS sequence"/>
</dbReference>
<protein>
    <recommendedName>
        <fullName evidence="1">Nudix hydrolase domain-containing protein</fullName>
    </recommendedName>
</protein>
<dbReference type="PANTHER" id="PTHR43736:SF1">
    <property type="entry name" value="DIHYDRONEOPTERIN TRIPHOSPHATE DIPHOSPHATASE"/>
    <property type="match status" value="1"/>
</dbReference>
<evidence type="ECO:0000313" key="3">
    <source>
        <dbReference type="Proteomes" id="UP000176864"/>
    </source>
</evidence>
<feature type="domain" description="Nudix hydrolase" evidence="1">
    <location>
        <begin position="36"/>
        <end position="157"/>
    </location>
</feature>
<dbReference type="SUPFAM" id="SSF55811">
    <property type="entry name" value="Nudix"/>
    <property type="match status" value="1"/>
</dbReference>